<dbReference type="GO" id="GO:0015807">
    <property type="term" value="P:L-amino acid transport"/>
    <property type="evidence" value="ECO:0007669"/>
    <property type="project" value="TreeGrafter"/>
</dbReference>
<dbReference type="Pfam" id="PF00005">
    <property type="entry name" value="ABC_tran"/>
    <property type="match status" value="1"/>
</dbReference>
<reference evidence="7" key="1">
    <citation type="submission" date="2020-09" db="EMBL/GenBank/DDBJ databases">
        <title>Complete genome sequence of Pseudomonas taiwanensis CC, a plant growth-promoting and biotite-weathering strain.</title>
        <authorList>
            <person name="Cheng C."/>
        </authorList>
    </citation>
    <scope>NUCLEOTIDE SEQUENCE [LARGE SCALE GENOMIC DNA]</scope>
    <source>
        <strain evidence="7">WRS8</strain>
    </source>
</reference>
<dbReference type="EMBL" id="CP062699">
    <property type="protein sequence ID" value="QOJ89570.1"/>
    <property type="molecule type" value="Genomic_DNA"/>
</dbReference>
<dbReference type="CDD" id="cd03224">
    <property type="entry name" value="ABC_TM1139_LivF_branched"/>
    <property type="match status" value="1"/>
</dbReference>
<dbReference type="InterPro" id="IPR003439">
    <property type="entry name" value="ABC_transporter-like_ATP-bd"/>
</dbReference>
<keyword evidence="8" id="KW-1185">Reference proteome</keyword>
<dbReference type="Gene3D" id="3.40.50.300">
    <property type="entry name" value="P-loop containing nucleotide triphosphate hydrolases"/>
    <property type="match status" value="1"/>
</dbReference>
<protein>
    <submittedName>
        <fullName evidence="7">ABC transporter ATP-binding protein</fullName>
    </submittedName>
</protein>
<feature type="domain" description="ABC transporter" evidence="6">
    <location>
        <begin position="5"/>
        <end position="236"/>
    </location>
</feature>
<dbReference type="AlphaFoldDB" id="A0A7L9GAW9"/>
<evidence type="ECO:0000256" key="4">
    <source>
        <dbReference type="ARBA" id="ARBA00022840"/>
    </source>
</evidence>
<evidence type="ECO:0000256" key="1">
    <source>
        <dbReference type="ARBA" id="ARBA00005417"/>
    </source>
</evidence>
<proteinExistence type="inferred from homology"/>
<dbReference type="InterPro" id="IPR052156">
    <property type="entry name" value="BCAA_Transport_ATP-bd_LivF"/>
</dbReference>
<dbReference type="PROSITE" id="PS50893">
    <property type="entry name" value="ABC_TRANSPORTER_2"/>
    <property type="match status" value="1"/>
</dbReference>
<keyword evidence="2" id="KW-0813">Transport</keyword>
<dbReference type="InterPro" id="IPR003593">
    <property type="entry name" value="AAA+_ATPase"/>
</dbReference>
<dbReference type="GO" id="GO:0016887">
    <property type="term" value="F:ATP hydrolysis activity"/>
    <property type="evidence" value="ECO:0007669"/>
    <property type="project" value="InterPro"/>
</dbReference>
<dbReference type="RefSeq" id="WP_192907356.1">
    <property type="nucleotide sequence ID" value="NZ_CP062699.1"/>
</dbReference>
<accession>A0A7L9GAW9</accession>
<dbReference type="SMART" id="SM00382">
    <property type="entry name" value="AAA"/>
    <property type="match status" value="1"/>
</dbReference>
<dbReference type="InterPro" id="IPR027417">
    <property type="entry name" value="P-loop_NTPase"/>
</dbReference>
<name>A0A7L9GAW9_9PSED</name>
<dbReference type="GO" id="GO:0005524">
    <property type="term" value="F:ATP binding"/>
    <property type="evidence" value="ECO:0007669"/>
    <property type="project" value="UniProtKB-KW"/>
</dbReference>
<keyword evidence="4 7" id="KW-0067">ATP-binding</keyword>
<dbReference type="GO" id="GO:0015658">
    <property type="term" value="F:branched-chain amino acid transmembrane transporter activity"/>
    <property type="evidence" value="ECO:0007669"/>
    <property type="project" value="TreeGrafter"/>
</dbReference>
<dbReference type="SUPFAM" id="SSF52540">
    <property type="entry name" value="P-loop containing nucleoside triphosphate hydrolases"/>
    <property type="match status" value="1"/>
</dbReference>
<evidence type="ECO:0000259" key="6">
    <source>
        <dbReference type="PROSITE" id="PS50893"/>
    </source>
</evidence>
<organism evidence="7 8">
    <name type="scientific">Pseudomonas taiwanensis</name>
    <dbReference type="NCBI Taxonomy" id="470150"/>
    <lineage>
        <taxon>Bacteria</taxon>
        <taxon>Pseudomonadati</taxon>
        <taxon>Pseudomonadota</taxon>
        <taxon>Gammaproteobacteria</taxon>
        <taxon>Pseudomonadales</taxon>
        <taxon>Pseudomonadaceae</taxon>
        <taxon>Pseudomonas</taxon>
    </lineage>
</organism>
<dbReference type="PANTHER" id="PTHR43820">
    <property type="entry name" value="HIGH-AFFINITY BRANCHED-CHAIN AMINO ACID TRANSPORT ATP-BINDING PROTEIN LIVF"/>
    <property type="match status" value="1"/>
</dbReference>
<evidence type="ECO:0000313" key="7">
    <source>
        <dbReference type="EMBL" id="QOJ89570.1"/>
    </source>
</evidence>
<keyword evidence="5" id="KW-0029">Amino-acid transport</keyword>
<dbReference type="KEGG" id="ptai:ICN73_17075"/>
<keyword evidence="3" id="KW-0547">Nucleotide-binding</keyword>
<evidence type="ECO:0000313" key="8">
    <source>
        <dbReference type="Proteomes" id="UP000593847"/>
    </source>
</evidence>
<evidence type="ECO:0000256" key="3">
    <source>
        <dbReference type="ARBA" id="ARBA00022741"/>
    </source>
</evidence>
<evidence type="ECO:0000256" key="2">
    <source>
        <dbReference type="ARBA" id="ARBA00022448"/>
    </source>
</evidence>
<evidence type="ECO:0000256" key="5">
    <source>
        <dbReference type="ARBA" id="ARBA00022970"/>
    </source>
</evidence>
<sequence>MTDLLKIRGMSLARGGKRVLNQIEMNIQPGRITAVLGPNGAGKSSLVMAIAGALPLLEGSVSLGEQSLTGQAAERIRRAGVAAVPEGHQVFPGLSVLDNLKAAGNLLSSSDMDNALTEVFEVFPELAKCHAQPAQTLSGGQQQMVALGHALMARPRFILVDEMSLGLAPVIVKRLEGVIELLARRGTGILLIEQFTQVALRLADYVYVMNQGRVALEGDAQRIKDDPQALQRAYLAHSQPDQP</sequence>
<gene>
    <name evidence="7" type="ORF">ICN73_17075</name>
</gene>
<comment type="similarity">
    <text evidence="1">Belongs to the ABC transporter superfamily.</text>
</comment>
<dbReference type="Proteomes" id="UP000593847">
    <property type="component" value="Chromosome"/>
</dbReference>
<dbReference type="PANTHER" id="PTHR43820:SF4">
    <property type="entry name" value="HIGH-AFFINITY BRANCHED-CHAIN AMINO ACID TRANSPORT ATP-BINDING PROTEIN LIVF"/>
    <property type="match status" value="1"/>
</dbReference>